<dbReference type="Gene3D" id="6.10.140.2150">
    <property type="match status" value="1"/>
</dbReference>
<evidence type="ECO:0000256" key="2">
    <source>
        <dbReference type="ARBA" id="ARBA00022898"/>
    </source>
</evidence>
<evidence type="ECO:0000313" key="4">
    <source>
        <dbReference type="EMBL" id="KVI03058.1"/>
    </source>
</evidence>
<dbReference type="Gene3D" id="3.90.1150.10">
    <property type="entry name" value="Aspartate Aminotransferase, domain 1"/>
    <property type="match status" value="1"/>
</dbReference>
<dbReference type="AlphaFoldDB" id="A0A118K1L8"/>
<name>A0A118K1L8_CYNCS</name>
<protein>
    <submittedName>
        <fullName evidence="4">Uncharacterized protein</fullName>
    </submittedName>
</protein>
<dbReference type="PANTHER" id="PTHR42735:SF6">
    <property type="entry name" value="SPHINGOSINE-1-PHOSPHATE LYASE 1"/>
    <property type="match status" value="1"/>
</dbReference>
<evidence type="ECO:0000313" key="5">
    <source>
        <dbReference type="Proteomes" id="UP000243975"/>
    </source>
</evidence>
<feature type="non-terminal residue" evidence="4">
    <location>
        <position position="1"/>
    </location>
</feature>
<keyword evidence="5" id="KW-1185">Reference proteome</keyword>
<dbReference type="STRING" id="59895.A0A118K1L8"/>
<reference evidence="4 5" key="1">
    <citation type="journal article" date="2016" name="Sci. Rep.">
        <title>The genome sequence of the outbreeding globe artichoke constructed de novo incorporating a phase-aware low-pass sequencing strategy of F1 progeny.</title>
        <authorList>
            <person name="Scaglione D."/>
            <person name="Reyes-Chin-Wo S."/>
            <person name="Acquadro A."/>
            <person name="Froenicke L."/>
            <person name="Portis E."/>
            <person name="Beitel C."/>
            <person name="Tirone M."/>
            <person name="Mauro R."/>
            <person name="Lo Monaco A."/>
            <person name="Mauromicale G."/>
            <person name="Faccioli P."/>
            <person name="Cattivelli L."/>
            <person name="Rieseberg L."/>
            <person name="Michelmore R."/>
            <person name="Lanteri S."/>
        </authorList>
    </citation>
    <scope>NUCLEOTIDE SEQUENCE [LARGE SCALE GENOMIC DNA]</scope>
    <source>
        <strain evidence="4">2C</strain>
    </source>
</reference>
<evidence type="ECO:0000256" key="1">
    <source>
        <dbReference type="ARBA" id="ARBA00001933"/>
    </source>
</evidence>
<dbReference type="Gramene" id="KVI03058">
    <property type="protein sequence ID" value="KVI03058"/>
    <property type="gene ID" value="Ccrd_018648"/>
</dbReference>
<dbReference type="InterPro" id="IPR015422">
    <property type="entry name" value="PyrdxlP-dep_Trfase_small"/>
</dbReference>
<sequence>ITIEAVGAEILEACEEKNGGDRRLAGRRRPETWKKGTGDLLEEHDVRWRPETATSLVPKNFSATCNNFGLRKWYDGLHVSPTIAGSRPGSLIARAWATMLSLGREGYLEHTREIMEHQRGYKKDTRMRYALDCCNVVQSKRDPKVVYHWKARYDDCLLAQTIHICVTLQHLLIVDKFLKDVKDFVETVKENPGLVSGGFASIYGAAGKIPDRGMVNKLLVDFVINGSWLSPEVNNI</sequence>
<comment type="cofactor">
    <cofactor evidence="1">
        <name>pyridoxal 5'-phosphate</name>
        <dbReference type="ChEBI" id="CHEBI:597326"/>
    </cofactor>
</comment>
<keyword evidence="2" id="KW-0663">Pyridoxal phosphate</keyword>
<dbReference type="PANTHER" id="PTHR42735">
    <property type="match status" value="1"/>
</dbReference>
<dbReference type="GO" id="GO:0008117">
    <property type="term" value="F:sphinganine-1-phosphate aldolase activity"/>
    <property type="evidence" value="ECO:0007669"/>
    <property type="project" value="TreeGrafter"/>
</dbReference>
<dbReference type="EMBL" id="LEKV01002582">
    <property type="protein sequence ID" value="KVI03058.1"/>
    <property type="molecule type" value="Genomic_DNA"/>
</dbReference>
<organism evidence="4 5">
    <name type="scientific">Cynara cardunculus var. scolymus</name>
    <name type="common">Globe artichoke</name>
    <name type="synonym">Cynara scolymus</name>
    <dbReference type="NCBI Taxonomy" id="59895"/>
    <lineage>
        <taxon>Eukaryota</taxon>
        <taxon>Viridiplantae</taxon>
        <taxon>Streptophyta</taxon>
        <taxon>Embryophyta</taxon>
        <taxon>Tracheophyta</taxon>
        <taxon>Spermatophyta</taxon>
        <taxon>Magnoliopsida</taxon>
        <taxon>eudicotyledons</taxon>
        <taxon>Gunneridae</taxon>
        <taxon>Pentapetalae</taxon>
        <taxon>asterids</taxon>
        <taxon>campanulids</taxon>
        <taxon>Asterales</taxon>
        <taxon>Asteraceae</taxon>
        <taxon>Carduoideae</taxon>
        <taxon>Cardueae</taxon>
        <taxon>Carduinae</taxon>
        <taxon>Cynara</taxon>
    </lineage>
</organism>
<dbReference type="Proteomes" id="UP000243975">
    <property type="component" value="Unassembled WGS sequence"/>
</dbReference>
<dbReference type="Gene3D" id="3.40.640.10">
    <property type="entry name" value="Type I PLP-dependent aspartate aminotransferase-like (Major domain)"/>
    <property type="match status" value="1"/>
</dbReference>
<dbReference type="GO" id="GO:0005783">
    <property type="term" value="C:endoplasmic reticulum"/>
    <property type="evidence" value="ECO:0007669"/>
    <property type="project" value="TreeGrafter"/>
</dbReference>
<dbReference type="GO" id="GO:0016020">
    <property type="term" value="C:membrane"/>
    <property type="evidence" value="ECO:0007669"/>
    <property type="project" value="GOC"/>
</dbReference>
<evidence type="ECO:0000256" key="3">
    <source>
        <dbReference type="ARBA" id="ARBA00023239"/>
    </source>
</evidence>
<dbReference type="InterPro" id="IPR050477">
    <property type="entry name" value="GrpII_AminoAcid_Decarb"/>
</dbReference>
<keyword evidence="3" id="KW-0456">Lyase</keyword>
<comment type="caution">
    <text evidence="4">The sequence shown here is derived from an EMBL/GenBank/DDBJ whole genome shotgun (WGS) entry which is preliminary data.</text>
</comment>
<dbReference type="SUPFAM" id="SSF53383">
    <property type="entry name" value="PLP-dependent transferases"/>
    <property type="match status" value="1"/>
</dbReference>
<gene>
    <name evidence="4" type="ORF">Ccrd_018648</name>
</gene>
<dbReference type="InterPro" id="IPR015421">
    <property type="entry name" value="PyrdxlP-dep_Trfase_major"/>
</dbReference>
<proteinExistence type="predicted"/>
<dbReference type="GO" id="GO:0030149">
    <property type="term" value="P:sphingolipid catabolic process"/>
    <property type="evidence" value="ECO:0007669"/>
    <property type="project" value="TreeGrafter"/>
</dbReference>
<dbReference type="InterPro" id="IPR015424">
    <property type="entry name" value="PyrdxlP-dep_Trfase"/>
</dbReference>
<accession>A0A118K1L8</accession>